<evidence type="ECO:0000313" key="1">
    <source>
        <dbReference type="EMBL" id="AKO61748.1"/>
    </source>
</evidence>
<evidence type="ECO:0000313" key="2">
    <source>
        <dbReference type="Proteomes" id="UP000224291"/>
    </source>
</evidence>
<reference evidence="1 2" key="1">
    <citation type="submission" date="2015-05" db="EMBL/GenBank/DDBJ databases">
        <authorList>
            <person name="Liu X."/>
            <person name="Tong Y."/>
            <person name="Huang Y."/>
            <person name="Fan H."/>
            <person name="An X."/>
            <person name="Mi Z."/>
            <person name="Zhang Z."/>
        </authorList>
    </citation>
    <scope>NUCLEOTIDE SEQUENCE [LARGE SCALE GENOMIC DNA]</scope>
</reference>
<dbReference type="RefSeq" id="YP_010077941.1">
    <property type="nucleotide sequence ID" value="NC_054952.1"/>
</dbReference>
<name>A0A0H4J315_9CAUD</name>
<accession>A0A0H4J315</accession>
<dbReference type="EMBL" id="KR560069">
    <property type="protein sequence ID" value="AKO61748.1"/>
    <property type="molecule type" value="Genomic_DNA"/>
</dbReference>
<organism evidence="1 2">
    <name type="scientific">Stenotrophomonas phage IME-SM1</name>
    <dbReference type="NCBI Taxonomy" id="1654717"/>
    <lineage>
        <taxon>Viruses</taxon>
        <taxon>Duplodnaviria</taxon>
        <taxon>Heunggongvirae</taxon>
        <taxon>Uroviricota</taxon>
        <taxon>Caudoviricetes</taxon>
        <taxon>Menderavirus</taxon>
        <taxon>Menderavirus IMESM1</taxon>
    </lineage>
</organism>
<keyword evidence="2" id="KW-1185">Reference proteome</keyword>
<sequence>MSMPRFDKKYLVLVESWVGDADHYAVDTFEVDDLKHAEVIYDLGAALGRNYAPNPTVDGENGFGGRGFTDANLQKLYDALRLKHGAAVDALLRWQDSPDDMTDVEILRENIYEFFASVGEGYYGMDDYWRTVESVKLVRLDSVEVIK</sequence>
<dbReference type="KEGG" id="vg:65066846"/>
<protein>
    <submittedName>
        <fullName evidence="1">Uncharacterized protein</fullName>
    </submittedName>
</protein>
<dbReference type="GeneID" id="65066846"/>
<dbReference type="Proteomes" id="UP000224291">
    <property type="component" value="Segment"/>
</dbReference>
<proteinExistence type="predicted"/>